<dbReference type="EMBL" id="SMKX01000013">
    <property type="protein sequence ID" value="TDD61598.1"/>
    <property type="molecule type" value="Genomic_DNA"/>
</dbReference>
<sequence>MDNSAVLRGGPAPEPRTLLDIFAATVEAHPAASALDDGSVVLSYAGVAARVASLSNQLRSAGIGRGDRVGIRMPAGSVDIYLAILAVLHAGAAYVPIDIDDPQSRADEVWQLAGVRGVLETGLVLRLLDSVGAAGPRDDAWIIFTSGTTGRPKGVAVSQRSAAAFADSEARLFAPLGPGDRVLAGFSVAFDASCEEMWLAWRSGACLVPAPRLLVRSGAELCPWLVERGITVVSTVPTLAGLWPADGLSGVRLLIFGGEACPPELAERFVRPGREVWNTYGPTETTVVACAWRMSVGTTVRIGHPLDGWELAVVDHAGTPVAWGEVGELTIGGAGVARYLDPLDEAGRFTGDPRVYRTGDLVRAEQAGLVFAGRNDQQVKIRGHRVEPAAISAALVTHPQIAQAHVAVADGRLVGYVVLAGGELMAAEVRRFLGERVSAAMVPAAFVVLDRLPVTTSGKIDTRALPVPEPGAAGPSVDAAATTEELVVAVWGEVLGFGVSDLDESFFDLGGNSLAVNRVRDRLSAVLGREVATVDLFTYVTARELAARLRDPQRETGLVARDPARNRLRNRRDRLTGC</sequence>
<dbReference type="Proteomes" id="UP000295124">
    <property type="component" value="Unassembled WGS sequence"/>
</dbReference>
<gene>
    <name evidence="4" type="ORF">E1263_06835</name>
</gene>
<reference evidence="4 5" key="1">
    <citation type="submission" date="2019-03" db="EMBL/GenBank/DDBJ databases">
        <title>Draft genome sequences of novel Actinobacteria.</title>
        <authorList>
            <person name="Sahin N."/>
            <person name="Ay H."/>
            <person name="Saygin H."/>
        </authorList>
    </citation>
    <scope>NUCLEOTIDE SEQUENCE [LARGE SCALE GENOMIC DNA]</scope>
    <source>
        <strain evidence="4 5">JCM 13523</strain>
    </source>
</reference>
<dbReference type="InterPro" id="IPR036736">
    <property type="entry name" value="ACP-like_sf"/>
</dbReference>
<name>A0A4R4ZRG1_9ACTN</name>
<dbReference type="InterPro" id="IPR020845">
    <property type="entry name" value="AMP-binding_CS"/>
</dbReference>
<dbReference type="GO" id="GO:0043041">
    <property type="term" value="P:amino acid activation for nonribosomal peptide biosynthetic process"/>
    <property type="evidence" value="ECO:0007669"/>
    <property type="project" value="TreeGrafter"/>
</dbReference>
<dbReference type="SUPFAM" id="SSF47336">
    <property type="entry name" value="ACP-like"/>
    <property type="match status" value="1"/>
</dbReference>
<dbReference type="PANTHER" id="PTHR45527">
    <property type="entry name" value="NONRIBOSOMAL PEPTIDE SYNTHETASE"/>
    <property type="match status" value="1"/>
</dbReference>
<dbReference type="GO" id="GO:0031177">
    <property type="term" value="F:phosphopantetheine binding"/>
    <property type="evidence" value="ECO:0007669"/>
    <property type="project" value="InterPro"/>
</dbReference>
<comment type="caution">
    <text evidence="4">The sequence shown here is derived from an EMBL/GenBank/DDBJ whole genome shotgun (WGS) entry which is preliminary data.</text>
</comment>
<dbReference type="InterPro" id="IPR006162">
    <property type="entry name" value="Ppantetheine_attach_site"/>
</dbReference>
<feature type="domain" description="Carrier" evidence="3">
    <location>
        <begin position="478"/>
        <end position="553"/>
    </location>
</feature>
<dbReference type="Gene3D" id="1.10.1200.10">
    <property type="entry name" value="ACP-like"/>
    <property type="match status" value="1"/>
</dbReference>
<protein>
    <recommendedName>
        <fullName evidence="3">Carrier domain-containing protein</fullName>
    </recommendedName>
</protein>
<dbReference type="RefSeq" id="WP_132166316.1">
    <property type="nucleotide sequence ID" value="NZ_SMKX01000013.1"/>
</dbReference>
<dbReference type="PROSITE" id="PS50075">
    <property type="entry name" value="CARRIER"/>
    <property type="match status" value="1"/>
</dbReference>
<dbReference type="Gene3D" id="3.30.300.30">
    <property type="match status" value="1"/>
</dbReference>
<dbReference type="AlphaFoldDB" id="A0A4R4ZRG1"/>
<evidence type="ECO:0000313" key="4">
    <source>
        <dbReference type="EMBL" id="TDD61598.1"/>
    </source>
</evidence>
<dbReference type="GO" id="GO:0044550">
    <property type="term" value="P:secondary metabolite biosynthetic process"/>
    <property type="evidence" value="ECO:0007669"/>
    <property type="project" value="TreeGrafter"/>
</dbReference>
<evidence type="ECO:0000313" key="5">
    <source>
        <dbReference type="Proteomes" id="UP000295124"/>
    </source>
</evidence>
<dbReference type="PROSITE" id="PS00012">
    <property type="entry name" value="PHOSPHOPANTETHEINE"/>
    <property type="match status" value="1"/>
</dbReference>
<evidence type="ECO:0000256" key="1">
    <source>
        <dbReference type="ARBA" id="ARBA00022450"/>
    </source>
</evidence>
<organism evidence="4 5">
    <name type="scientific">Kribbella antibiotica</name>
    <dbReference type="NCBI Taxonomy" id="190195"/>
    <lineage>
        <taxon>Bacteria</taxon>
        <taxon>Bacillati</taxon>
        <taxon>Actinomycetota</taxon>
        <taxon>Actinomycetes</taxon>
        <taxon>Propionibacteriales</taxon>
        <taxon>Kribbellaceae</taxon>
        <taxon>Kribbella</taxon>
    </lineage>
</organism>
<keyword evidence="1" id="KW-0596">Phosphopantetheine</keyword>
<dbReference type="Pfam" id="PF13193">
    <property type="entry name" value="AMP-binding_C"/>
    <property type="match status" value="1"/>
</dbReference>
<dbReference type="InterPro" id="IPR045851">
    <property type="entry name" value="AMP-bd_C_sf"/>
</dbReference>
<dbReference type="Gene3D" id="3.40.50.12780">
    <property type="entry name" value="N-terminal domain of ligase-like"/>
    <property type="match status" value="1"/>
</dbReference>
<evidence type="ECO:0000259" key="3">
    <source>
        <dbReference type="PROSITE" id="PS50075"/>
    </source>
</evidence>
<dbReference type="InterPro" id="IPR025110">
    <property type="entry name" value="AMP-bd_C"/>
</dbReference>
<dbReference type="GO" id="GO:0005737">
    <property type="term" value="C:cytoplasm"/>
    <property type="evidence" value="ECO:0007669"/>
    <property type="project" value="TreeGrafter"/>
</dbReference>
<dbReference type="InterPro" id="IPR042099">
    <property type="entry name" value="ANL_N_sf"/>
</dbReference>
<dbReference type="SMART" id="SM00823">
    <property type="entry name" value="PKS_PP"/>
    <property type="match status" value="1"/>
</dbReference>
<dbReference type="Pfam" id="PF00501">
    <property type="entry name" value="AMP-binding"/>
    <property type="match status" value="1"/>
</dbReference>
<proteinExistence type="predicted"/>
<dbReference type="InterPro" id="IPR009081">
    <property type="entry name" value="PP-bd_ACP"/>
</dbReference>
<dbReference type="PANTHER" id="PTHR45527:SF1">
    <property type="entry name" value="FATTY ACID SYNTHASE"/>
    <property type="match status" value="1"/>
</dbReference>
<dbReference type="PROSITE" id="PS00455">
    <property type="entry name" value="AMP_BINDING"/>
    <property type="match status" value="1"/>
</dbReference>
<dbReference type="SUPFAM" id="SSF56801">
    <property type="entry name" value="Acetyl-CoA synthetase-like"/>
    <property type="match status" value="1"/>
</dbReference>
<dbReference type="OrthoDB" id="9803968at2"/>
<dbReference type="InterPro" id="IPR020806">
    <property type="entry name" value="PKS_PP-bd"/>
</dbReference>
<dbReference type="Pfam" id="PF00550">
    <property type="entry name" value="PP-binding"/>
    <property type="match status" value="1"/>
</dbReference>
<accession>A0A4R4ZRG1</accession>
<dbReference type="CDD" id="cd05930">
    <property type="entry name" value="A_NRPS"/>
    <property type="match status" value="1"/>
</dbReference>
<keyword evidence="2" id="KW-0597">Phosphoprotein</keyword>
<dbReference type="InterPro" id="IPR000873">
    <property type="entry name" value="AMP-dep_synth/lig_dom"/>
</dbReference>
<evidence type="ECO:0000256" key="2">
    <source>
        <dbReference type="ARBA" id="ARBA00022553"/>
    </source>
</evidence>
<keyword evidence="5" id="KW-1185">Reference proteome</keyword>